<dbReference type="HOGENOM" id="CLU_1241796_0_0_1"/>
<feature type="compositionally biased region" description="Polar residues" evidence="1">
    <location>
        <begin position="40"/>
        <end position="55"/>
    </location>
</feature>
<accession>A0A0E0CU97</accession>
<feature type="region of interest" description="Disordered" evidence="1">
    <location>
        <begin position="1"/>
        <end position="113"/>
    </location>
</feature>
<reference evidence="2" key="1">
    <citation type="submission" date="2015-04" db="UniProtKB">
        <authorList>
            <consortium name="EnsemblPlants"/>
        </authorList>
    </citation>
    <scope>IDENTIFICATION</scope>
</reference>
<keyword evidence="3" id="KW-1185">Reference proteome</keyword>
<evidence type="ECO:0000256" key="1">
    <source>
        <dbReference type="SAM" id="MobiDB-lite"/>
    </source>
</evidence>
<evidence type="ECO:0000313" key="2">
    <source>
        <dbReference type="EnsemblPlants" id="OMERI03G01460.1"/>
    </source>
</evidence>
<evidence type="ECO:0000313" key="3">
    <source>
        <dbReference type="Proteomes" id="UP000008021"/>
    </source>
</evidence>
<dbReference type="Proteomes" id="UP000008021">
    <property type="component" value="Chromosome 3"/>
</dbReference>
<organism evidence="2">
    <name type="scientific">Oryza meridionalis</name>
    <dbReference type="NCBI Taxonomy" id="40149"/>
    <lineage>
        <taxon>Eukaryota</taxon>
        <taxon>Viridiplantae</taxon>
        <taxon>Streptophyta</taxon>
        <taxon>Embryophyta</taxon>
        <taxon>Tracheophyta</taxon>
        <taxon>Spermatophyta</taxon>
        <taxon>Magnoliopsida</taxon>
        <taxon>Liliopsida</taxon>
        <taxon>Poales</taxon>
        <taxon>Poaceae</taxon>
        <taxon>BOP clade</taxon>
        <taxon>Oryzoideae</taxon>
        <taxon>Oryzeae</taxon>
        <taxon>Oryzinae</taxon>
        <taxon>Oryza</taxon>
    </lineage>
</organism>
<dbReference type="EnsemblPlants" id="OMERI03G01460.1">
    <property type="protein sequence ID" value="OMERI03G01460.1"/>
    <property type="gene ID" value="OMERI03G01460"/>
</dbReference>
<dbReference type="AlphaFoldDB" id="A0A0E0CU97"/>
<sequence>MRGTSVRESDLPFLFTPNMKDQNSSSSLPQPPSPEQQVSITMHSGSRTPFSLTRASSSSEPGKSASQTAARWCSPASAALPSAWRPARATSGESEGEERAEETTAAGPERRTKVPWLRSSPARRLRRRRRRRSRRRWVEAGRRWRVSARASESAARPWALREASRSASRVSSSSISASHIFSSAPLRFRRRRREEETAVAGMEWMPCRGGLGRRRRINVEHPI</sequence>
<protein>
    <submittedName>
        <fullName evidence="2">Uncharacterized protein</fullName>
    </submittedName>
</protein>
<proteinExistence type="predicted"/>
<dbReference type="Gramene" id="OMERI03G01460.1">
    <property type="protein sequence ID" value="OMERI03G01460.1"/>
    <property type="gene ID" value="OMERI03G01460"/>
</dbReference>
<reference evidence="2" key="2">
    <citation type="submission" date="2018-05" db="EMBL/GenBank/DDBJ databases">
        <title>OmerRS3 (Oryza meridionalis Reference Sequence Version 3).</title>
        <authorList>
            <person name="Zhang J."/>
            <person name="Kudrna D."/>
            <person name="Lee S."/>
            <person name="Talag J."/>
            <person name="Welchert J."/>
            <person name="Wing R.A."/>
        </authorList>
    </citation>
    <scope>NUCLEOTIDE SEQUENCE [LARGE SCALE GENOMIC DNA]</scope>
    <source>
        <strain evidence="2">cv. OR44</strain>
    </source>
</reference>
<name>A0A0E0CU97_9ORYZ</name>
<feature type="compositionally biased region" description="Low complexity" evidence="1">
    <location>
        <begin position="56"/>
        <end position="66"/>
    </location>
</feature>
<feature type="compositionally biased region" description="Basic and acidic residues" evidence="1">
    <location>
        <begin position="1"/>
        <end position="10"/>
    </location>
</feature>